<organism evidence="9 10">
    <name type="scientific">Podarcis lilfordi</name>
    <name type="common">Lilford's wall lizard</name>
    <dbReference type="NCBI Taxonomy" id="74358"/>
    <lineage>
        <taxon>Eukaryota</taxon>
        <taxon>Metazoa</taxon>
        <taxon>Chordata</taxon>
        <taxon>Craniata</taxon>
        <taxon>Vertebrata</taxon>
        <taxon>Euteleostomi</taxon>
        <taxon>Lepidosauria</taxon>
        <taxon>Squamata</taxon>
        <taxon>Bifurcata</taxon>
        <taxon>Unidentata</taxon>
        <taxon>Episquamata</taxon>
        <taxon>Laterata</taxon>
        <taxon>Lacertibaenia</taxon>
        <taxon>Lacertidae</taxon>
        <taxon>Podarcis</taxon>
    </lineage>
</organism>
<dbReference type="InterPro" id="IPR013783">
    <property type="entry name" value="Ig-like_fold"/>
</dbReference>
<keyword evidence="3" id="KW-0963">Cytoplasm</keyword>
<feature type="domain" description="Deleted in lung and esophageal cancer protein 1 Ig-like" evidence="8">
    <location>
        <begin position="307"/>
        <end position="405"/>
    </location>
</feature>
<evidence type="ECO:0008006" key="11">
    <source>
        <dbReference type="Google" id="ProtNLM"/>
    </source>
</evidence>
<sequence length="1678" mass="187163">MAGQSPEPSMGRHRPASELTQDISHLLASVFKQMYTSEFIAANTVENMIKSRGGDNSHHEQFVKELQKVHKEYDGRLTEADMLERHIIQARARAAAEEERIVNLCQMEVPENYSHIKMPPVRSTFRWCVDSKLLKDHNLICPEDYITDPEIISRAPKESSEPGYLQEILSFKQHISNKPNSPGVGESQRVNKILENLPEVSLSSITFESSPSAVPDKLKKTLSKKKDRPLQKSAWKNDMSRPQRQKDRAYLQRLEDRHNFLKNPRFFPPNSLCGGKSLILPQKKVQRMIAGKKRTMVESDSQSVPVFLANPPAVVFSYYEVGQVYEMTVELQNMTSTSQCLRIIPPATDAFSIGLGHFPGQGGLVAPGMSCYYVVQFIPEYLSDYKDYILVESQTTYPLLVPLEGRRPPPILTLPHILDCGPCLVGGVKFTEFLCKNEGSSIGKFCIMPKQIWPPPHFRAVATLGYVEQEPFGIRPAVFELAPGQSTLIEVVFMPTVPEVVSVKYILICDNCQINDLTVTGLGQLIALKLLSVTGGESSPMPGELVDVTAQHLVRFGSLNPKSKAEKTLVLRNLTHVDFPFFWQIMKPNLQASMLEGKADLTKIKYNLETESAFSVTPALGVLRPHSNHSFTLSYHPKEPKSYHSVLQIVLEDIPELPDPQKREQYESGERRQEDVIALEIDVKGDTEPFQILLEPYAMIIPGENYIGVNVRRTFSMYNNSKSSIRFTWEKISDCDIVEVEPYSGKLGVNEFQEFEFTITGGKPGHSCHDLKCKITHSKDPVVLHVEADFKGPVLSIDVPSFDLGLLKLGEKVRFTFQIENLSQLPGKWKIQESPACLTERNEETSPFKFQPRSGELYPLGKCKVSVLFTSYMCQRLKTVLEMEVENGVGSHILVFVEVQTPHVCLLSSHLHFDLSVGIPAEATVHLFNQTLLPSRFQWGELLGSQASSCELSISPESGTLGPNETKELRVVITTNVKEKLSDLALCCCIEDMLDPLFLAISGEVKGLRITYSIPSDSVEEHNSESSQDLMLDFGSEVALKSVIKHQLIITNHSELAALFSVEVEYFSQPGPRPSDEQGQDGSSKAVVETTRRITRQAAKRKQSAFRAAMLSHGRGATFHVHPSEGILKAFEELVVNITAYNNMWGQYQDTLICKVGESEPMLIPIQMTVKGCPIFLQMTGPSHPMPTPVIRFGAHISGGDTVSRYVRLNNPTPFDIRMDWESYNQDKDDDKLVDLLVFYGAPFPVRDLDGNEIEVLWETETPPEKVPSLDAILEDDEGGGGGSSSSSSDDDSWQPTVLKKIISVVIRPHEGVPSDYPFCITPKQVVVPAGGSAAIHISFTPLMLPEIINKFECEGFALGFMSLDSRIVRNVPGKVTRGDGYAVAPLRIDLQAFVKPALLTAEMDHESGLVFHALASALIPDEPLMGVLTQSATTLNLKLTNNTETPLSFKLVLTTPFSVSGVDPKKNLKIPHSDSENGEQHLLLYPLENMLVKVSFHTSLELLTYQHLPEDQFLPGLQVLQLENGDKILEFKQNLIIEYSNKATQALPMAAYLTVPVLGLSCDTIDFEICLVNQTRSEAVLVMNTSGCRSYWTALLDKNERHKEPEVFSISPNNGVLEAHQSSVPTKTLLVVRFTPREDVEYQTIITVVGMLGEAPCLLYVRGKGSYDEKYEEMRKT</sequence>
<keyword evidence="5" id="KW-0966">Cell projection</keyword>
<dbReference type="InterPro" id="IPR033304">
    <property type="entry name" value="DLEC1"/>
</dbReference>
<dbReference type="InterPro" id="IPR053879">
    <property type="entry name" value="HYDIN_VesB_CFA65-like_Ig"/>
</dbReference>
<evidence type="ECO:0000313" key="9">
    <source>
        <dbReference type="EMBL" id="CAI5789155.1"/>
    </source>
</evidence>
<feature type="domain" description="HYDIN/VesB/CFA65-like Ig-like" evidence="7">
    <location>
        <begin position="793"/>
        <end position="891"/>
    </location>
</feature>
<comment type="subcellular location">
    <subcellularLocation>
        <location evidence="1">Cell projection</location>
        <location evidence="1">Cilium</location>
    </subcellularLocation>
    <subcellularLocation>
        <location evidence="2">Cytoplasm</location>
    </subcellularLocation>
</comment>
<reference evidence="9" key="1">
    <citation type="submission" date="2022-12" db="EMBL/GenBank/DDBJ databases">
        <authorList>
            <person name="Alioto T."/>
            <person name="Alioto T."/>
            <person name="Gomez Garrido J."/>
        </authorList>
    </citation>
    <scope>NUCLEOTIDE SEQUENCE</scope>
</reference>
<evidence type="ECO:0000256" key="2">
    <source>
        <dbReference type="ARBA" id="ARBA00004496"/>
    </source>
</evidence>
<accession>A0AA35L3H8</accession>
<proteinExistence type="predicted"/>
<dbReference type="Pfam" id="PF23277">
    <property type="entry name" value="Ig_Dlec1_1"/>
    <property type="match status" value="1"/>
</dbReference>
<dbReference type="GO" id="GO:0005737">
    <property type="term" value="C:cytoplasm"/>
    <property type="evidence" value="ECO:0007669"/>
    <property type="project" value="TreeGrafter"/>
</dbReference>
<name>A0AA35L3H8_9SAUR</name>
<evidence type="ECO:0000256" key="5">
    <source>
        <dbReference type="ARBA" id="ARBA00023273"/>
    </source>
</evidence>
<dbReference type="GO" id="GO:0008285">
    <property type="term" value="P:negative regulation of cell population proliferation"/>
    <property type="evidence" value="ECO:0007669"/>
    <property type="project" value="InterPro"/>
</dbReference>
<protein>
    <recommendedName>
        <fullName evidence="11">DLEC1 cilia and flagella associated protein</fullName>
    </recommendedName>
</protein>
<dbReference type="PANTHER" id="PTHR46348">
    <property type="entry name" value="DELETED IN LUNG AND ESOPHAGEAL CANCER PROTEIN 1"/>
    <property type="match status" value="1"/>
</dbReference>
<dbReference type="EMBL" id="OX395137">
    <property type="protein sequence ID" value="CAI5789155.1"/>
    <property type="molecule type" value="Genomic_DNA"/>
</dbReference>
<dbReference type="Pfam" id="PF22544">
    <property type="entry name" value="HYDIN_VesB_CFA65-like_Ig"/>
    <property type="match status" value="1"/>
</dbReference>
<keyword evidence="4" id="KW-0969">Cilium</keyword>
<dbReference type="Pfam" id="PF23316">
    <property type="entry name" value="Ig_DLEC1_6th"/>
    <property type="match status" value="1"/>
</dbReference>
<dbReference type="Proteomes" id="UP001178461">
    <property type="component" value="Chromosome 12"/>
</dbReference>
<feature type="region of interest" description="Disordered" evidence="6">
    <location>
        <begin position="209"/>
        <end position="245"/>
    </location>
</feature>
<evidence type="ECO:0000256" key="3">
    <source>
        <dbReference type="ARBA" id="ARBA00022490"/>
    </source>
</evidence>
<evidence type="ECO:0000256" key="6">
    <source>
        <dbReference type="SAM" id="MobiDB-lite"/>
    </source>
</evidence>
<evidence type="ECO:0000259" key="7">
    <source>
        <dbReference type="Pfam" id="PF22544"/>
    </source>
</evidence>
<evidence type="ECO:0000313" key="10">
    <source>
        <dbReference type="Proteomes" id="UP001178461"/>
    </source>
</evidence>
<gene>
    <name evidence="9" type="ORF">PODLI_1B013482</name>
</gene>
<feature type="region of interest" description="Disordered" evidence="6">
    <location>
        <begin position="1261"/>
        <end position="1294"/>
    </location>
</feature>
<keyword evidence="10" id="KW-1185">Reference proteome</keyword>
<dbReference type="Gene3D" id="2.60.40.10">
    <property type="entry name" value="Immunoglobulins"/>
    <property type="match status" value="9"/>
</dbReference>
<evidence type="ECO:0000256" key="4">
    <source>
        <dbReference type="ARBA" id="ARBA00023069"/>
    </source>
</evidence>
<evidence type="ECO:0000259" key="8">
    <source>
        <dbReference type="Pfam" id="PF23277"/>
    </source>
</evidence>
<dbReference type="PANTHER" id="PTHR46348:SF1">
    <property type="entry name" value="DELETED IN LUNG AND ESOPHAGEAL CANCER PROTEIN 1"/>
    <property type="match status" value="1"/>
</dbReference>
<evidence type="ECO:0000256" key="1">
    <source>
        <dbReference type="ARBA" id="ARBA00004138"/>
    </source>
</evidence>
<dbReference type="GO" id="GO:0015631">
    <property type="term" value="F:tubulin binding"/>
    <property type="evidence" value="ECO:0007669"/>
    <property type="project" value="TreeGrafter"/>
</dbReference>
<dbReference type="InterPro" id="IPR059041">
    <property type="entry name" value="Ig_DLEC1_1"/>
</dbReference>
<dbReference type="GO" id="GO:0005929">
    <property type="term" value="C:cilium"/>
    <property type="evidence" value="ECO:0007669"/>
    <property type="project" value="TreeGrafter"/>
</dbReference>